<feature type="binding site" description="in other chain" evidence="2">
    <location>
        <begin position="272"/>
        <end position="273"/>
    </location>
    <ligand>
        <name>carbamoyl phosphate</name>
        <dbReference type="ChEBI" id="CHEBI:58228"/>
        <note>ligand shared between two neighboring subunits</note>
    </ligand>
</feature>
<feature type="domain" description="Aspartate/ornithine carbamoyltransferase Asp/Orn-binding" evidence="3">
    <location>
        <begin position="183"/>
        <end position="308"/>
    </location>
</feature>
<keyword evidence="2" id="KW-0028">Amino-acid biosynthesis</keyword>
<accession>A0A6I4NT28</accession>
<comment type="caution">
    <text evidence="5">The sequence shown here is derived from an EMBL/GenBank/DDBJ whole genome shotgun (WGS) entry which is preliminary data.</text>
</comment>
<feature type="binding site" evidence="2">
    <location>
        <position position="236"/>
    </location>
    <ligand>
        <name>N(2)-succinyl-L-ornithine</name>
        <dbReference type="ChEBI" id="CHEBI:58514"/>
    </ligand>
</feature>
<dbReference type="PRINTS" id="PR00100">
    <property type="entry name" value="AOTCASE"/>
</dbReference>
<dbReference type="PANTHER" id="PTHR45753:SF3">
    <property type="entry name" value="ORNITHINE TRANSCARBAMYLASE, MITOCHONDRIAL"/>
    <property type="match status" value="1"/>
</dbReference>
<feature type="binding site" description="in other chain" evidence="2">
    <location>
        <begin position="146"/>
        <end position="149"/>
    </location>
    <ligand>
        <name>carbamoyl phosphate</name>
        <dbReference type="ChEBI" id="CHEBI:58228"/>
        <note>ligand shared between two neighboring subunits</note>
    </ligand>
</feature>
<dbReference type="NCBIfam" id="NF003384">
    <property type="entry name" value="PRK04523.1"/>
    <property type="match status" value="1"/>
</dbReference>
<evidence type="ECO:0000259" key="4">
    <source>
        <dbReference type="Pfam" id="PF02729"/>
    </source>
</evidence>
<comment type="catalytic activity">
    <reaction evidence="2">
        <text>N(2)-succinyl-L-ornithine + carbamoyl phosphate = N(2)-succinyl-L-citrulline + phosphate + H(+)</text>
        <dbReference type="Rhea" id="RHEA:25884"/>
        <dbReference type="ChEBI" id="CHEBI:15378"/>
        <dbReference type="ChEBI" id="CHEBI:43474"/>
        <dbReference type="ChEBI" id="CHEBI:58228"/>
        <dbReference type="ChEBI" id="CHEBI:58514"/>
        <dbReference type="ChEBI" id="CHEBI:58862"/>
        <dbReference type="EC" id="2.1.3.11"/>
    </reaction>
</comment>
<feature type="binding site" description="in other chain" evidence="2">
    <location>
        <begin position="46"/>
        <end position="49"/>
    </location>
    <ligand>
        <name>carbamoyl phosphate</name>
        <dbReference type="ChEBI" id="CHEBI:58228"/>
        <note>ligand shared between two neighboring subunits</note>
    </ligand>
</feature>
<dbReference type="InterPro" id="IPR006130">
    <property type="entry name" value="Asp/Orn_carbamoylTrfase"/>
</dbReference>
<evidence type="ECO:0000256" key="1">
    <source>
        <dbReference type="ARBA" id="ARBA00022679"/>
    </source>
</evidence>
<evidence type="ECO:0000259" key="3">
    <source>
        <dbReference type="Pfam" id="PF00185"/>
    </source>
</evidence>
<comment type="subunit">
    <text evidence="2">Homotrimer.</text>
</comment>
<dbReference type="InterPro" id="IPR036901">
    <property type="entry name" value="Asp/Orn_carbamoylTrfase_sf"/>
</dbReference>
<dbReference type="Gene3D" id="3.40.50.1370">
    <property type="entry name" value="Aspartate/ornithine carbamoyltransferase"/>
    <property type="match status" value="2"/>
</dbReference>
<dbReference type="RefSeq" id="WP_160374199.1">
    <property type="nucleotide sequence ID" value="NZ_WSTB01000003.1"/>
</dbReference>
<keyword evidence="1 2" id="KW-0808">Transferase</keyword>
<dbReference type="AlphaFoldDB" id="A0A6I4NT28"/>
<dbReference type="InterPro" id="IPR006132">
    <property type="entry name" value="Asp/Orn_carbamoyltranf_P-bd"/>
</dbReference>
<dbReference type="EMBL" id="WSTB01000003">
    <property type="protein sequence ID" value="MWB94224.1"/>
    <property type="molecule type" value="Genomic_DNA"/>
</dbReference>
<feature type="domain" description="Aspartate/ornithine carbamoyltransferase carbamoyl-P binding" evidence="4">
    <location>
        <begin position="4"/>
        <end position="159"/>
    </location>
</feature>
<gene>
    <name evidence="2" type="primary">argF'</name>
    <name evidence="5" type="ORF">GON26_07605</name>
</gene>
<sequence>MNYISIQDINSLSKWVKSALKIKKNPLKNQDLGKNKTLGMLFFNPSLRTRLSTQKAALNLGMNVMVMNFTNEGWTLEFEDGAVMNSGASEHIKEAAEVVSQYCDIIAIRAFAGLENKEKDYAETVISGFLKHATVPIVNMESAVRHPLQSLADAITMEEHKTKHRPKVVLSWAPHPKALPQAVANSFVEMMQMQKNMDFVITHPEGYELSPEITKDSQIEYDQNKAFENADFVYVKNWSNFNDYGKVTNSDSNWTVTAEKMALTNKGKFMHCLPVRRNVIVSDEVIDSENSIVIEQANNRTYSAQLVLQKILKKL</sequence>
<dbReference type="Proteomes" id="UP000471501">
    <property type="component" value="Unassembled WGS sequence"/>
</dbReference>
<dbReference type="InterPro" id="IPR006131">
    <property type="entry name" value="Asp_carbamoyltransf_Asp/Orn-bd"/>
</dbReference>
<evidence type="ECO:0000313" key="5">
    <source>
        <dbReference type="EMBL" id="MWB94224.1"/>
    </source>
</evidence>
<feature type="binding site" evidence="2">
    <location>
        <position position="74"/>
    </location>
    <ligand>
        <name>carbamoyl phosphate</name>
        <dbReference type="ChEBI" id="CHEBI:58228"/>
        <note>ligand shared between two neighboring subunits</note>
    </ligand>
</feature>
<feature type="binding site" evidence="2">
    <location>
        <position position="175"/>
    </location>
    <ligand>
        <name>N(2)-succinyl-L-ornithine</name>
        <dbReference type="ChEBI" id="CHEBI:58514"/>
    </ligand>
</feature>
<reference evidence="5 6" key="1">
    <citation type="submission" date="2019-12" db="EMBL/GenBank/DDBJ databases">
        <authorList>
            <person name="Kim Y.S."/>
        </authorList>
    </citation>
    <scope>NUCLEOTIDE SEQUENCE [LARGE SCALE GENOMIC DNA]</scope>
    <source>
        <strain evidence="5 6">GA093</strain>
    </source>
</reference>
<feature type="binding site" description="in other chain" evidence="2">
    <location>
        <position position="109"/>
    </location>
    <ligand>
        <name>carbamoyl phosphate</name>
        <dbReference type="ChEBI" id="CHEBI:58228"/>
        <note>ligand shared between two neighboring subunits</note>
    </ligand>
</feature>
<dbReference type="PRINTS" id="PR00101">
    <property type="entry name" value="ATCASE"/>
</dbReference>
<dbReference type="Pfam" id="PF02729">
    <property type="entry name" value="OTCace_N"/>
    <property type="match status" value="1"/>
</dbReference>
<feature type="binding site" evidence="2">
    <location>
        <position position="141"/>
    </location>
    <ligand>
        <name>N(2)-succinyl-L-ornithine</name>
        <dbReference type="ChEBI" id="CHEBI:58514"/>
    </ligand>
</feature>
<dbReference type="Pfam" id="PF00185">
    <property type="entry name" value="OTCace"/>
    <property type="match status" value="1"/>
</dbReference>
<keyword evidence="6" id="KW-1185">Reference proteome</keyword>
<comment type="function">
    <text evidence="2">Catalyzes the transfer of the carbamoyl group from carbamoyl phosphate to the delta-amino group of N(2)-succinyl-L-ornithine to produce N(2)-succinyl-L-citrulline. Is essential for arginine biosynthesis.</text>
</comment>
<dbReference type="HAMAP" id="MF_02235">
    <property type="entry name" value="SOTCase"/>
    <property type="match status" value="1"/>
</dbReference>
<feature type="binding site" evidence="2">
    <location>
        <position position="276"/>
    </location>
    <ligand>
        <name>N(2)-succinyl-L-ornithine</name>
        <dbReference type="ChEBI" id="CHEBI:58514"/>
    </ligand>
</feature>
<comment type="similarity">
    <text evidence="2">Belongs to the aspartate/ornithine carbamoyltransferase superfamily. SOTCase family.</text>
</comment>
<dbReference type="GO" id="GO:0016597">
    <property type="term" value="F:amino acid binding"/>
    <property type="evidence" value="ECO:0007669"/>
    <property type="project" value="InterPro"/>
</dbReference>
<dbReference type="SUPFAM" id="SSF53671">
    <property type="entry name" value="Aspartate/ornithine carbamoyltransferase"/>
    <property type="match status" value="1"/>
</dbReference>
<dbReference type="PANTHER" id="PTHR45753">
    <property type="entry name" value="ORNITHINE CARBAMOYLTRANSFERASE, MITOCHONDRIAL"/>
    <property type="match status" value="1"/>
</dbReference>
<protein>
    <recommendedName>
        <fullName evidence="2">N-succinylornithine carbamoyltransferase</fullName>
        <ecNumber evidence="2">2.1.3.11</ecNumber>
    </recommendedName>
    <alternativeName>
        <fullName evidence="2">N-succinyl-L-ornithine transcarbamylase</fullName>
        <shortName evidence="2">SOTCase</shortName>
    </alternativeName>
</protein>
<feature type="binding site" description="in other chain" evidence="2">
    <location>
        <position position="300"/>
    </location>
    <ligand>
        <name>carbamoyl phosphate</name>
        <dbReference type="ChEBI" id="CHEBI:58228"/>
        <note>ligand shared between two neighboring subunits</note>
    </ligand>
</feature>
<dbReference type="GO" id="GO:0004585">
    <property type="term" value="F:ornithine carbamoyltransferase activity"/>
    <property type="evidence" value="ECO:0007669"/>
    <property type="project" value="InterPro"/>
</dbReference>
<evidence type="ECO:0000256" key="2">
    <source>
        <dbReference type="HAMAP-Rule" id="MF_02235"/>
    </source>
</evidence>
<dbReference type="UniPathway" id="UPA00068"/>
<proteinExistence type="inferred from homology"/>
<dbReference type="GO" id="GO:0042450">
    <property type="term" value="P:L-arginine biosynthetic process via ornithine"/>
    <property type="evidence" value="ECO:0007669"/>
    <property type="project" value="TreeGrafter"/>
</dbReference>
<comment type="pathway">
    <text evidence="2">Amino-acid biosynthesis; L-arginine biosynthesis.</text>
</comment>
<organism evidence="5 6">
    <name type="scientific">Flavobacterium hydrocarbonoxydans</name>
    <dbReference type="NCBI Taxonomy" id="2683249"/>
    <lineage>
        <taxon>Bacteria</taxon>
        <taxon>Pseudomonadati</taxon>
        <taxon>Bacteroidota</taxon>
        <taxon>Flavobacteriia</taxon>
        <taxon>Flavobacteriales</taxon>
        <taxon>Flavobacteriaceae</taxon>
        <taxon>Flavobacterium</taxon>
    </lineage>
</organism>
<dbReference type="GO" id="GO:0019240">
    <property type="term" value="P:citrulline biosynthetic process"/>
    <property type="evidence" value="ECO:0007669"/>
    <property type="project" value="TreeGrafter"/>
</dbReference>
<evidence type="ECO:0000313" key="6">
    <source>
        <dbReference type="Proteomes" id="UP000471501"/>
    </source>
</evidence>
<name>A0A6I4NT28_9FLAO</name>
<dbReference type="EC" id="2.1.3.11" evidence="2"/>
<dbReference type="InterPro" id="IPR043696">
    <property type="entry name" value="ArgF'-like"/>
</dbReference>
<keyword evidence="2" id="KW-0055">Arginine biosynthesis</keyword>